<feature type="domain" description="IRG-type G" evidence="5">
    <location>
        <begin position="85"/>
        <end position="267"/>
    </location>
</feature>
<dbReference type="Gene3D" id="3.40.50.300">
    <property type="entry name" value="P-loop containing nucleotide triphosphate hydrolases"/>
    <property type="match status" value="1"/>
</dbReference>
<dbReference type="Proteomes" id="UP000234681">
    <property type="component" value="Chromosome 10"/>
</dbReference>
<organism evidence="6 7">
    <name type="scientific">Rattus norvegicus</name>
    <name type="common">Rat</name>
    <dbReference type="NCBI Taxonomy" id="10116"/>
    <lineage>
        <taxon>Eukaryota</taxon>
        <taxon>Metazoa</taxon>
        <taxon>Chordata</taxon>
        <taxon>Craniata</taxon>
        <taxon>Vertebrata</taxon>
        <taxon>Euteleostomi</taxon>
        <taxon>Mammalia</taxon>
        <taxon>Eutheria</taxon>
        <taxon>Euarchontoglires</taxon>
        <taxon>Glires</taxon>
        <taxon>Rodentia</taxon>
        <taxon>Myomorpha</taxon>
        <taxon>Muroidea</taxon>
        <taxon>Muridae</taxon>
        <taxon>Murinae</taxon>
        <taxon>Rattus</taxon>
    </lineage>
</organism>
<comment type="similarity">
    <text evidence="1">Belongs to the TRAFAC class dynamin-like GTPase superfamily. IRG family.</text>
</comment>
<proteinExistence type="inferred from homology"/>
<dbReference type="PANTHER" id="PTHR32341">
    <property type="entry name" value="INTERFERON-INDUCIBLE GTPASE"/>
    <property type="match status" value="1"/>
</dbReference>
<dbReference type="CDD" id="cd04104">
    <property type="entry name" value="p47_IIGP_like"/>
    <property type="match status" value="1"/>
</dbReference>
<dbReference type="PROSITE" id="PS51716">
    <property type="entry name" value="G_IRG"/>
    <property type="match status" value="1"/>
</dbReference>
<dbReference type="FunFam" id="3.40.50.300:FF:000541">
    <property type="entry name" value="Immunity related GTPase M"/>
    <property type="match status" value="1"/>
</dbReference>
<dbReference type="EMBL" id="CH473948">
    <property type="protein sequence ID" value="EDM04204.1"/>
    <property type="molecule type" value="Genomic_DNA"/>
</dbReference>
<dbReference type="GO" id="GO:0016787">
    <property type="term" value="F:hydrolase activity"/>
    <property type="evidence" value="ECO:0007669"/>
    <property type="project" value="UniProtKB-KW"/>
</dbReference>
<dbReference type="SUPFAM" id="SSF52540">
    <property type="entry name" value="P-loop containing nucleoside triphosphate hydrolases"/>
    <property type="match status" value="1"/>
</dbReference>
<dbReference type="AlphaFoldDB" id="A6HDU9"/>
<evidence type="ECO:0000256" key="2">
    <source>
        <dbReference type="ARBA" id="ARBA00022741"/>
    </source>
</evidence>
<dbReference type="OrthoDB" id="422720at2759"/>
<evidence type="ECO:0000259" key="5">
    <source>
        <dbReference type="PROSITE" id="PS51716"/>
    </source>
</evidence>
<name>A6HDU9_RAT</name>
<dbReference type="GO" id="GO:0005525">
    <property type="term" value="F:GTP binding"/>
    <property type="evidence" value="ECO:0007669"/>
    <property type="project" value="UniProtKB-KW"/>
</dbReference>
<evidence type="ECO:0000313" key="7">
    <source>
        <dbReference type="Proteomes" id="UP000234681"/>
    </source>
</evidence>
<dbReference type="InterPro" id="IPR051515">
    <property type="entry name" value="IRG"/>
</dbReference>
<evidence type="ECO:0000256" key="1">
    <source>
        <dbReference type="ARBA" id="ARBA00005429"/>
    </source>
</evidence>
<evidence type="ECO:0000313" key="6">
    <source>
        <dbReference type="EMBL" id="EDM04204.1"/>
    </source>
</evidence>
<dbReference type="InterPro" id="IPR030385">
    <property type="entry name" value="G_IRG_dom"/>
</dbReference>
<dbReference type="GO" id="GO:0016020">
    <property type="term" value="C:membrane"/>
    <property type="evidence" value="ECO:0007669"/>
    <property type="project" value="InterPro"/>
</dbReference>
<dbReference type="AGR" id="RGD:708470"/>
<dbReference type="RGD" id="708470">
    <property type="gene designation" value="Ifi47"/>
</dbReference>
<sequence length="432" mass="48803">MNSFWRSSLVTAMDQFITAFLKGASEKNFQQLAMEFLPQYSALISKSGGMLSPETLSAIHYALQEGRLSDVMNQIQEAISAAENAVLDVAVIGESGTGKSSFINAIRGLGHEEAESADVGTVETTMYKTPYQHPKYTNVIFWDLPGTGTPNFHTDTYLDRVGFANYDFFIIISSSRFSVNDALLAQKIKDAGKKFYFVRTKVDSDLYSEERTRPRTFRKEQVLQRIRDYCLSNLTDIGVSEPRIFLISNFDLDAFDFPKLEETLLKELPGHKRHMFALLLPNISDASIELKKHFLQEKICLEALKSGAMSFIPFMPFISGFDLPQQEQCLKDYRSYFGLDDKSIEEIAERLETPLEDIKGQLKCLDFWSFVKDDSIIARARSAGEAFCSVKGGLGSSVVQALKVYYMRTQFLNVVVEDAKHLLRKMETVNIA</sequence>
<dbReference type="PANTHER" id="PTHR32341:SF13">
    <property type="entry name" value="GTP-BINDING PROTEIN"/>
    <property type="match status" value="1"/>
</dbReference>
<evidence type="ECO:0000313" key="8">
    <source>
        <dbReference type="RGD" id="708470"/>
    </source>
</evidence>
<reference evidence="6 7" key="1">
    <citation type="submission" date="2005-07" db="EMBL/GenBank/DDBJ databases">
        <authorList>
            <person name="Mural R.J."/>
            <person name="Li P.W."/>
            <person name="Adams M.D."/>
            <person name="Amanatides P.G."/>
            <person name="Baden-Tillson H."/>
            <person name="Barnstead M."/>
            <person name="Chin S.H."/>
            <person name="Dew I."/>
            <person name="Evans C.A."/>
            <person name="Ferriera S."/>
            <person name="Flanigan M."/>
            <person name="Fosler C."/>
            <person name="Glodek A."/>
            <person name="Gu Z."/>
            <person name="Holt R.A."/>
            <person name="Jennings D."/>
            <person name="Kraft C.L."/>
            <person name="Lu F."/>
            <person name="Nguyen T."/>
            <person name="Nusskern D.R."/>
            <person name="Pfannkoch C.M."/>
            <person name="Sitter C."/>
            <person name="Sutton G.G."/>
            <person name="Venter J.C."/>
            <person name="Wang Z."/>
            <person name="Woodage T."/>
            <person name="Zheng X.H."/>
            <person name="Zhong F."/>
        </authorList>
    </citation>
    <scope>NUCLEOTIDE SEQUENCE [LARGE SCALE GENOMIC DNA]</scope>
    <source>
        <strain>BN</strain>
        <strain evidence="7">Sprague-Dawley</strain>
    </source>
</reference>
<keyword evidence="2" id="KW-0547">Nucleotide-binding</keyword>
<evidence type="ECO:0000256" key="4">
    <source>
        <dbReference type="ARBA" id="ARBA00023134"/>
    </source>
</evidence>
<protein>
    <submittedName>
        <fullName evidence="6">Interferon gamma inducible protein, isoform CRA_a</fullName>
    </submittedName>
</protein>
<keyword evidence="4" id="KW-0342">GTP-binding</keyword>
<dbReference type="Pfam" id="PF05049">
    <property type="entry name" value="IIGP"/>
    <property type="match status" value="1"/>
</dbReference>
<keyword evidence="3" id="KW-0378">Hydrolase</keyword>
<dbReference type="InterPro" id="IPR007743">
    <property type="entry name" value="Immunity-related_GTPase-like"/>
</dbReference>
<gene>
    <name evidence="6 8" type="primary">Ifi47</name>
    <name evidence="6" type="ORF">rCG_33714</name>
</gene>
<dbReference type="InterPro" id="IPR027417">
    <property type="entry name" value="P-loop_NTPase"/>
</dbReference>
<evidence type="ECO:0000256" key="3">
    <source>
        <dbReference type="ARBA" id="ARBA00022801"/>
    </source>
</evidence>
<accession>A6HDU9</accession>